<proteinExistence type="predicted"/>
<protein>
    <submittedName>
        <fullName evidence="1">Uncharacterized protein</fullName>
    </submittedName>
</protein>
<comment type="caution">
    <text evidence="1">The sequence shown here is derived from an EMBL/GenBank/DDBJ whole genome shotgun (WGS) entry which is preliminary data.</text>
</comment>
<dbReference type="EMBL" id="BPVZ01000124">
    <property type="protein sequence ID" value="GKV37782.1"/>
    <property type="molecule type" value="Genomic_DNA"/>
</dbReference>
<gene>
    <name evidence="1" type="ORF">SLEP1_g45771</name>
</gene>
<name>A0AAV5LMM7_9ROSI</name>
<organism evidence="1 2">
    <name type="scientific">Rubroshorea leprosula</name>
    <dbReference type="NCBI Taxonomy" id="152421"/>
    <lineage>
        <taxon>Eukaryota</taxon>
        <taxon>Viridiplantae</taxon>
        <taxon>Streptophyta</taxon>
        <taxon>Embryophyta</taxon>
        <taxon>Tracheophyta</taxon>
        <taxon>Spermatophyta</taxon>
        <taxon>Magnoliopsida</taxon>
        <taxon>eudicotyledons</taxon>
        <taxon>Gunneridae</taxon>
        <taxon>Pentapetalae</taxon>
        <taxon>rosids</taxon>
        <taxon>malvids</taxon>
        <taxon>Malvales</taxon>
        <taxon>Dipterocarpaceae</taxon>
        <taxon>Rubroshorea</taxon>
    </lineage>
</organism>
<keyword evidence="2" id="KW-1185">Reference proteome</keyword>
<dbReference type="AlphaFoldDB" id="A0AAV5LMM7"/>
<sequence length="154" mass="17759">MLAVAIQRRGLKLSSSRISDGDGCRHPYLLIKWKAHVRVAEEVHRFKSGLEFFSHWTGAQGNVVEETENWLSTNIRLYVDYPSFILAYGKAAHGFKKEEFFVVAAHHRIVQNHMLSFDIFSLFDVLQMVVDQKFEDVELRFESGYVRVAKGVLV</sequence>
<dbReference type="Proteomes" id="UP001054252">
    <property type="component" value="Unassembled WGS sequence"/>
</dbReference>
<reference evidence="1 2" key="1">
    <citation type="journal article" date="2021" name="Commun. Biol.">
        <title>The genome of Shorea leprosula (Dipterocarpaceae) highlights the ecological relevance of drought in aseasonal tropical rainforests.</title>
        <authorList>
            <person name="Ng K.K.S."/>
            <person name="Kobayashi M.J."/>
            <person name="Fawcett J.A."/>
            <person name="Hatakeyama M."/>
            <person name="Paape T."/>
            <person name="Ng C.H."/>
            <person name="Ang C.C."/>
            <person name="Tnah L.H."/>
            <person name="Lee C.T."/>
            <person name="Nishiyama T."/>
            <person name="Sese J."/>
            <person name="O'Brien M.J."/>
            <person name="Copetti D."/>
            <person name="Mohd Noor M.I."/>
            <person name="Ong R.C."/>
            <person name="Putra M."/>
            <person name="Sireger I.Z."/>
            <person name="Indrioko S."/>
            <person name="Kosugi Y."/>
            <person name="Izuno A."/>
            <person name="Isagi Y."/>
            <person name="Lee S.L."/>
            <person name="Shimizu K.K."/>
        </authorList>
    </citation>
    <scope>NUCLEOTIDE SEQUENCE [LARGE SCALE GENOMIC DNA]</scope>
    <source>
        <strain evidence="1">214</strain>
    </source>
</reference>
<evidence type="ECO:0000313" key="2">
    <source>
        <dbReference type="Proteomes" id="UP001054252"/>
    </source>
</evidence>
<evidence type="ECO:0000313" key="1">
    <source>
        <dbReference type="EMBL" id="GKV37782.1"/>
    </source>
</evidence>
<accession>A0AAV5LMM7</accession>